<gene>
    <name evidence="20" type="ORF">O166_08055</name>
</gene>
<evidence type="ECO:0000256" key="7">
    <source>
        <dbReference type="ARBA" id="ARBA00022692"/>
    </source>
</evidence>
<keyword evidence="8 14" id="KW-0547">Nucleotide-binding</keyword>
<dbReference type="InterPro" id="IPR003594">
    <property type="entry name" value="HATPase_dom"/>
</dbReference>
<evidence type="ECO:0000256" key="12">
    <source>
        <dbReference type="ARBA" id="ARBA00023012"/>
    </source>
</evidence>
<keyword evidence="6 14" id="KW-0808">Transferase</keyword>
<proteinExistence type="predicted"/>
<evidence type="ECO:0000256" key="14">
    <source>
        <dbReference type="PIRNR" id="PIRNR003167"/>
    </source>
</evidence>
<keyword evidence="12 14" id="KW-0902">Two-component regulatory system</keyword>
<evidence type="ECO:0000256" key="15">
    <source>
        <dbReference type="SAM" id="Coils"/>
    </source>
</evidence>
<evidence type="ECO:0000256" key="5">
    <source>
        <dbReference type="ARBA" id="ARBA00022553"/>
    </source>
</evidence>
<evidence type="ECO:0000256" key="6">
    <source>
        <dbReference type="ARBA" id="ARBA00022679"/>
    </source>
</evidence>
<dbReference type="Gene3D" id="3.30.450.40">
    <property type="match status" value="1"/>
</dbReference>
<dbReference type="InterPro" id="IPR016380">
    <property type="entry name" value="Sig_transdc_His_kin_NarX/NarQ"/>
</dbReference>
<dbReference type="Gene3D" id="1.20.5.1930">
    <property type="match status" value="1"/>
</dbReference>
<dbReference type="SUPFAM" id="SSF158472">
    <property type="entry name" value="HAMP domain-like"/>
    <property type="match status" value="1"/>
</dbReference>
<dbReference type="EMBL" id="AVPH01000228">
    <property type="protein sequence ID" value="ERE06803.1"/>
    <property type="molecule type" value="Genomic_DNA"/>
</dbReference>
<dbReference type="Gene3D" id="1.20.120.960">
    <property type="entry name" value="Histidine kinase NarX, sensor domain"/>
    <property type="match status" value="1"/>
</dbReference>
<dbReference type="InterPro" id="IPR029016">
    <property type="entry name" value="GAF-like_dom_sf"/>
</dbReference>
<keyword evidence="4 14" id="KW-0997">Cell inner membrane</keyword>
<name>A0ABP2XN95_9NEIS</name>
<dbReference type="GO" id="GO:0016301">
    <property type="term" value="F:kinase activity"/>
    <property type="evidence" value="ECO:0007669"/>
    <property type="project" value="UniProtKB-KW"/>
</dbReference>
<dbReference type="Gene3D" id="3.30.565.10">
    <property type="entry name" value="Histidine kinase-like ATPase, C-terminal domain"/>
    <property type="match status" value="1"/>
</dbReference>
<keyword evidence="21" id="KW-1185">Reference proteome</keyword>
<comment type="catalytic activity">
    <reaction evidence="1 14">
        <text>ATP + protein L-histidine = ADP + protein N-phospho-L-histidine.</text>
        <dbReference type="EC" id="2.7.13.3"/>
    </reaction>
</comment>
<evidence type="ECO:0000259" key="19">
    <source>
        <dbReference type="PROSITE" id="PS50885"/>
    </source>
</evidence>
<dbReference type="PANTHER" id="PTHR24421">
    <property type="entry name" value="NITRATE/NITRITE SENSOR PROTEIN NARX-RELATED"/>
    <property type="match status" value="1"/>
</dbReference>
<feature type="transmembrane region" description="Helical" evidence="17">
    <location>
        <begin position="35"/>
        <end position="55"/>
    </location>
</feature>
<dbReference type="InterPro" id="IPR011712">
    <property type="entry name" value="Sig_transdc_His_kin_sub3_dim/P"/>
</dbReference>
<dbReference type="PROSITE" id="PS50109">
    <property type="entry name" value="HIS_KIN"/>
    <property type="match status" value="1"/>
</dbReference>
<evidence type="ECO:0000256" key="2">
    <source>
        <dbReference type="ARBA" id="ARBA00004429"/>
    </source>
</evidence>
<evidence type="ECO:0000256" key="13">
    <source>
        <dbReference type="ARBA" id="ARBA00023136"/>
    </source>
</evidence>
<keyword evidence="5" id="KW-0597">Phosphoprotein</keyword>
<dbReference type="SMART" id="SM00065">
    <property type="entry name" value="GAF"/>
    <property type="match status" value="1"/>
</dbReference>
<dbReference type="Pfam" id="PF00672">
    <property type="entry name" value="HAMP"/>
    <property type="match status" value="1"/>
</dbReference>
<dbReference type="Pfam" id="PF13675">
    <property type="entry name" value="PilJ"/>
    <property type="match status" value="1"/>
</dbReference>
<evidence type="ECO:0000256" key="9">
    <source>
        <dbReference type="ARBA" id="ARBA00022777"/>
    </source>
</evidence>
<keyword evidence="9 14" id="KW-0418">Kinase</keyword>
<dbReference type="InterPro" id="IPR042295">
    <property type="entry name" value="NarX-like_N_sf"/>
</dbReference>
<sequence length="648" mass="73470">MCSPPLQFAIRQKQNTPMPDIRLAPPRFQTLASKLLVLSLLALSIALVSIGYTLALSWRLEGGAAAINDVGSLRMRTFRAAYLLSTQAPDRLLRDEIDGFDQTLARLKHGDPARPLFLPDNRDIRIQEQRLEQRWRSDIRPRLQAAGSQPTTQQLHAFVAEVDSLVSLLERDNENHTNLLRMFQMVLIAMALAGAVTMAYMLFLMVINPVNTLSDAIRRLREGELDTRVKVDRQDEFGMLAEGFNQMAERAQDLYQNLESKVQQKTREVEEQNLRLKTLYDMTSFLHQQRALDETCHGFIGRLMQLTGADAANARLVDPERGKLDQIAQQGLPEDMVLVEECIPDDACHCGEAAQQPFAVLRHIGELEGEDIRHCGRAGFASIAVFHIRSQREDVGIFTLYFRQKRVLSMPEQMLIETLGQHLGVAIENQRLSARERQFAVSEERNLMAQGLHDSIAQSLSFLNLQAQMLEDAMNSREEELARENLAFIRAGVQECYEDVRELLLNFRTRISRQEFPEAVRTLLQRFEQQTRVPVALEMRGEGKPLDPQQQLQVFFILQEALSNIRKHAEASEVEVEIDNTASFSMRIRDNGRGFDSGQLAAKSARHVGVSIMQERANRIHSQIQISSAPKQGTTVELTLPKEERTSA</sequence>
<evidence type="ECO:0000313" key="20">
    <source>
        <dbReference type="EMBL" id="ERE06803.1"/>
    </source>
</evidence>
<dbReference type="SMART" id="SM00387">
    <property type="entry name" value="HATPase_c"/>
    <property type="match status" value="1"/>
</dbReference>
<keyword evidence="7 17" id="KW-0812">Transmembrane</keyword>
<feature type="coiled-coil region" evidence="15">
    <location>
        <begin position="460"/>
        <end position="487"/>
    </location>
</feature>
<dbReference type="CDD" id="cd06225">
    <property type="entry name" value="HAMP"/>
    <property type="match status" value="1"/>
</dbReference>
<dbReference type="SUPFAM" id="SSF55781">
    <property type="entry name" value="GAF domain-like"/>
    <property type="match status" value="1"/>
</dbReference>
<dbReference type="PROSITE" id="PS50885">
    <property type="entry name" value="HAMP"/>
    <property type="match status" value="1"/>
</dbReference>
<evidence type="ECO:0000256" key="10">
    <source>
        <dbReference type="ARBA" id="ARBA00022840"/>
    </source>
</evidence>
<keyword evidence="15" id="KW-0175">Coiled coil</keyword>
<keyword evidence="11 17" id="KW-1133">Transmembrane helix</keyword>
<evidence type="ECO:0000256" key="11">
    <source>
        <dbReference type="ARBA" id="ARBA00022989"/>
    </source>
</evidence>
<accession>A0ABP2XN95</accession>
<dbReference type="EC" id="2.7.13.3" evidence="14"/>
<dbReference type="InterPro" id="IPR050482">
    <property type="entry name" value="Sensor_HK_TwoCompSys"/>
</dbReference>
<dbReference type="CDD" id="cd16917">
    <property type="entry name" value="HATPase_UhpB-NarQ-NarX-like"/>
    <property type="match status" value="1"/>
</dbReference>
<dbReference type="SUPFAM" id="SSF55874">
    <property type="entry name" value="ATPase domain of HSP90 chaperone/DNA topoisomerase II/histidine kinase"/>
    <property type="match status" value="1"/>
</dbReference>
<dbReference type="PANTHER" id="PTHR24421:SF10">
    <property type="entry name" value="NITRATE_NITRITE SENSOR PROTEIN NARQ"/>
    <property type="match status" value="1"/>
</dbReference>
<dbReference type="InterPro" id="IPR005467">
    <property type="entry name" value="His_kinase_dom"/>
</dbReference>
<feature type="coiled-coil region" evidence="15">
    <location>
        <begin position="241"/>
        <end position="275"/>
    </location>
</feature>
<dbReference type="Proteomes" id="UP000016426">
    <property type="component" value="Unassembled WGS sequence"/>
</dbReference>
<reference evidence="20 21" key="1">
    <citation type="journal article" date="2013" name="Genome Announc.">
        <title>Genome Sequence of the Pigment-Producing Bacterium Pseudogulbenkiania ferrooxidans, Isolated from Loktak Lake.</title>
        <authorList>
            <person name="Puranik S."/>
            <person name="Talkal R."/>
            <person name="Qureshi A."/>
            <person name="Khardenavis A."/>
            <person name="Kapley A."/>
            <person name="Purohit H.J."/>
        </authorList>
    </citation>
    <scope>NUCLEOTIDE SEQUENCE [LARGE SCALE GENOMIC DNA]</scope>
    <source>
        <strain evidence="20 21">EGD-HP2</strain>
    </source>
</reference>
<evidence type="ECO:0000256" key="4">
    <source>
        <dbReference type="ARBA" id="ARBA00022519"/>
    </source>
</evidence>
<feature type="domain" description="Histidine kinase" evidence="18">
    <location>
        <begin position="451"/>
        <end position="644"/>
    </location>
</feature>
<dbReference type="InterPro" id="IPR003660">
    <property type="entry name" value="HAMP_dom"/>
</dbReference>
<feature type="transmembrane region" description="Helical" evidence="17">
    <location>
        <begin position="185"/>
        <end position="207"/>
    </location>
</feature>
<dbReference type="Gene3D" id="6.10.340.10">
    <property type="match status" value="1"/>
</dbReference>
<comment type="caution">
    <text evidence="20">The sequence shown here is derived from an EMBL/GenBank/DDBJ whole genome shotgun (WGS) entry which is preliminary data.</text>
</comment>
<evidence type="ECO:0000256" key="16">
    <source>
        <dbReference type="SAM" id="MobiDB-lite"/>
    </source>
</evidence>
<dbReference type="PIRSF" id="PIRSF003167">
    <property type="entry name" value="STHK_NarX/NarQ"/>
    <property type="match status" value="1"/>
</dbReference>
<keyword evidence="10 14" id="KW-0067">ATP-binding</keyword>
<dbReference type="SMART" id="SM00304">
    <property type="entry name" value="HAMP"/>
    <property type="match status" value="1"/>
</dbReference>
<evidence type="ECO:0000256" key="17">
    <source>
        <dbReference type="SAM" id="Phobius"/>
    </source>
</evidence>
<dbReference type="Pfam" id="PF02518">
    <property type="entry name" value="HATPase_c"/>
    <property type="match status" value="1"/>
</dbReference>
<organism evidence="20 21">
    <name type="scientific">Pseudogulbenkiania ferrooxidans EGD-HP2</name>
    <dbReference type="NCBI Taxonomy" id="1388764"/>
    <lineage>
        <taxon>Bacteria</taxon>
        <taxon>Pseudomonadati</taxon>
        <taxon>Pseudomonadota</taxon>
        <taxon>Betaproteobacteria</taxon>
        <taxon>Neisseriales</taxon>
        <taxon>Chromobacteriaceae</taxon>
        <taxon>Pseudogulbenkiania</taxon>
    </lineage>
</organism>
<feature type="region of interest" description="Disordered" evidence="16">
    <location>
        <begin position="629"/>
        <end position="648"/>
    </location>
</feature>
<evidence type="ECO:0000259" key="18">
    <source>
        <dbReference type="PROSITE" id="PS50109"/>
    </source>
</evidence>
<evidence type="ECO:0000256" key="3">
    <source>
        <dbReference type="ARBA" id="ARBA00022475"/>
    </source>
</evidence>
<feature type="domain" description="HAMP" evidence="19">
    <location>
        <begin position="204"/>
        <end position="256"/>
    </location>
</feature>
<evidence type="ECO:0000256" key="1">
    <source>
        <dbReference type="ARBA" id="ARBA00000085"/>
    </source>
</evidence>
<keyword evidence="13 14" id="KW-0472">Membrane</keyword>
<keyword evidence="3 14" id="KW-1003">Cell membrane</keyword>
<dbReference type="InterPro" id="IPR036890">
    <property type="entry name" value="HATPase_C_sf"/>
</dbReference>
<dbReference type="InterPro" id="IPR029095">
    <property type="entry name" value="NarX-like_N"/>
</dbReference>
<protein>
    <recommendedName>
        <fullName evidence="14">Sensor protein</fullName>
        <ecNumber evidence="14">2.7.13.3</ecNumber>
    </recommendedName>
</protein>
<evidence type="ECO:0000313" key="21">
    <source>
        <dbReference type="Proteomes" id="UP000016426"/>
    </source>
</evidence>
<dbReference type="Pfam" id="PF07730">
    <property type="entry name" value="HisKA_3"/>
    <property type="match status" value="1"/>
</dbReference>
<comment type="subcellular location">
    <subcellularLocation>
        <location evidence="2">Cell inner membrane</location>
        <topology evidence="2">Multi-pass membrane protein</topology>
    </subcellularLocation>
</comment>
<evidence type="ECO:0000256" key="8">
    <source>
        <dbReference type="ARBA" id="ARBA00022741"/>
    </source>
</evidence>
<dbReference type="InterPro" id="IPR003018">
    <property type="entry name" value="GAF"/>
</dbReference>